<name>A0A2N9HY94_FAGSY</name>
<feature type="compositionally biased region" description="Basic and acidic residues" evidence="1">
    <location>
        <begin position="395"/>
        <end position="410"/>
    </location>
</feature>
<reference evidence="2" key="1">
    <citation type="submission" date="2018-02" db="EMBL/GenBank/DDBJ databases">
        <authorList>
            <person name="Cohen D.B."/>
            <person name="Kent A.D."/>
        </authorList>
    </citation>
    <scope>NUCLEOTIDE SEQUENCE</scope>
</reference>
<evidence type="ECO:0000256" key="1">
    <source>
        <dbReference type="SAM" id="MobiDB-lite"/>
    </source>
</evidence>
<dbReference type="EMBL" id="OIVN01004390">
    <property type="protein sequence ID" value="SPD17088.1"/>
    <property type="molecule type" value="Genomic_DNA"/>
</dbReference>
<feature type="region of interest" description="Disordered" evidence="1">
    <location>
        <begin position="389"/>
        <end position="410"/>
    </location>
</feature>
<gene>
    <name evidence="2" type="ORF">FSB_LOCUS44970</name>
</gene>
<proteinExistence type="predicted"/>
<sequence length="410" mass="45845">MMFFGGGRGDFIRSHYLGSGSVSLPAVPKRWAVYSYFSKFSDAKSLGRIRSRYQVPEDVVLGIPNLDEQACSNVEDVTLYESTLTASLRFPIQPFIRELLDFLSLAPSQVARMDGGNRDNLVKLVEGLPSSNRGWKDGYFFVYGDNWERFPEEGDDFIQIRRTWGTPSPSGVATMKINKSKLKNMVEKGAPAAPISIKRKRIDEGQSSAIDNGPTICRSHGLAAKRAEAAVMELDFQEYASAWTENISKLMVHSLMRSLNEVMVISRCCLSVEDDRVCLKQRLAESEASQKSLNWAVFELNKEKRDLLGAVEAVKVELLAKEGDVKAAVDACDEVVKEMKHLMGQMEGARVAADNNPQCFYFGFEAFWKQAKEKYPNIDFTEFQPYNDTDLVNDGGEKVNDSDKADDATS</sequence>
<dbReference type="AlphaFoldDB" id="A0A2N9HY94"/>
<protein>
    <submittedName>
        <fullName evidence="2">Uncharacterized protein</fullName>
    </submittedName>
</protein>
<organism evidence="2">
    <name type="scientific">Fagus sylvatica</name>
    <name type="common">Beechnut</name>
    <dbReference type="NCBI Taxonomy" id="28930"/>
    <lineage>
        <taxon>Eukaryota</taxon>
        <taxon>Viridiplantae</taxon>
        <taxon>Streptophyta</taxon>
        <taxon>Embryophyta</taxon>
        <taxon>Tracheophyta</taxon>
        <taxon>Spermatophyta</taxon>
        <taxon>Magnoliopsida</taxon>
        <taxon>eudicotyledons</taxon>
        <taxon>Gunneridae</taxon>
        <taxon>Pentapetalae</taxon>
        <taxon>rosids</taxon>
        <taxon>fabids</taxon>
        <taxon>Fagales</taxon>
        <taxon>Fagaceae</taxon>
        <taxon>Fagus</taxon>
    </lineage>
</organism>
<accession>A0A2N9HY94</accession>
<evidence type="ECO:0000313" key="2">
    <source>
        <dbReference type="EMBL" id="SPD17088.1"/>
    </source>
</evidence>